<dbReference type="InterPro" id="IPR001173">
    <property type="entry name" value="Glyco_trans_2-like"/>
</dbReference>
<dbReference type="Pfam" id="PF00535">
    <property type="entry name" value="Glycos_transf_2"/>
    <property type="match status" value="2"/>
</dbReference>
<organism evidence="5 6">
    <name type="scientific">Eikenella corrodens</name>
    <dbReference type="NCBI Taxonomy" id="539"/>
    <lineage>
        <taxon>Bacteria</taxon>
        <taxon>Pseudomonadati</taxon>
        <taxon>Pseudomonadota</taxon>
        <taxon>Betaproteobacteria</taxon>
        <taxon>Neisseriales</taxon>
        <taxon>Neisseriaceae</taxon>
        <taxon>Eikenella</taxon>
    </lineage>
</organism>
<accession>A0A1A9RGS3</accession>
<dbReference type="CDD" id="cd02511">
    <property type="entry name" value="Beta4Glucosyltransferase"/>
    <property type="match status" value="1"/>
</dbReference>
<evidence type="ECO:0000259" key="4">
    <source>
        <dbReference type="Pfam" id="PF02709"/>
    </source>
</evidence>
<dbReference type="CDD" id="cd06420">
    <property type="entry name" value="GT2_Chondriotin_Pol_N"/>
    <property type="match status" value="1"/>
</dbReference>
<keyword evidence="1 5" id="KW-0808">Transferase</keyword>
<comment type="similarity">
    <text evidence="2">Belongs to the glycosyltransferase 2 family. WaaE/KdtX subfamily.</text>
</comment>
<comment type="caution">
    <text evidence="5">The sequence shown here is derived from an EMBL/GenBank/DDBJ whole genome shotgun (WGS) entry which is preliminary data.</text>
</comment>
<evidence type="ECO:0000256" key="2">
    <source>
        <dbReference type="ARBA" id="ARBA00038494"/>
    </source>
</evidence>
<dbReference type="RefSeq" id="WP_064084014.1">
    <property type="nucleotide sequence ID" value="NZ_LXSF01000001.1"/>
</dbReference>
<evidence type="ECO:0000313" key="6">
    <source>
        <dbReference type="Proteomes" id="UP000078003"/>
    </source>
</evidence>
<feature type="domain" description="Galactosyltransferase C-terminal" evidence="4">
    <location>
        <begin position="425"/>
        <end position="488"/>
    </location>
</feature>
<dbReference type="Proteomes" id="UP000078003">
    <property type="component" value="Unassembled WGS sequence"/>
</dbReference>
<reference evidence="6" key="1">
    <citation type="submission" date="2016-05" db="EMBL/GenBank/DDBJ databases">
        <title>Draft genome of Corynebacterium afermentans subsp. afermentans LCDC 88199T.</title>
        <authorList>
            <person name="Bernier A.-M."/>
            <person name="Bernard K."/>
        </authorList>
    </citation>
    <scope>NUCLEOTIDE SEQUENCE [LARGE SCALE GENOMIC DNA]</scope>
    <source>
        <strain evidence="6">NML01-0328</strain>
    </source>
</reference>
<dbReference type="GO" id="GO:0016740">
    <property type="term" value="F:transferase activity"/>
    <property type="evidence" value="ECO:0007669"/>
    <property type="project" value="UniProtKB-KW"/>
</dbReference>
<feature type="domain" description="Glycosyltransferase 2-like" evidence="3">
    <location>
        <begin position="257"/>
        <end position="401"/>
    </location>
</feature>
<dbReference type="InterPro" id="IPR029044">
    <property type="entry name" value="Nucleotide-diphossugar_trans"/>
</dbReference>
<dbReference type="PANTHER" id="PTHR43630:SF2">
    <property type="entry name" value="GLYCOSYLTRANSFERASE"/>
    <property type="match status" value="1"/>
</dbReference>
<dbReference type="PANTHER" id="PTHR43630">
    <property type="entry name" value="POLY-BETA-1,6-N-ACETYL-D-GLUCOSAMINE SYNTHASE"/>
    <property type="match status" value="1"/>
</dbReference>
<protein>
    <submittedName>
        <fullName evidence="5">Glycosyl transferase</fullName>
    </submittedName>
</protein>
<feature type="domain" description="Glycosyltransferase 2-like" evidence="3">
    <location>
        <begin position="7"/>
        <end position="95"/>
    </location>
</feature>
<evidence type="ECO:0000259" key="3">
    <source>
        <dbReference type="Pfam" id="PF00535"/>
    </source>
</evidence>
<gene>
    <name evidence="5" type="ORF">A7P85_00400</name>
</gene>
<evidence type="ECO:0000313" key="5">
    <source>
        <dbReference type="EMBL" id="OAM18182.1"/>
    </source>
</evidence>
<dbReference type="AlphaFoldDB" id="A0A1A9RGS3"/>
<dbReference type="Gene3D" id="3.90.550.10">
    <property type="entry name" value="Spore Coat Polysaccharide Biosynthesis Protein SpsA, Chain A"/>
    <property type="match status" value="2"/>
</dbReference>
<dbReference type="InterPro" id="IPR027791">
    <property type="entry name" value="Galactosyl_T_C"/>
</dbReference>
<sequence length="525" mass="59538">MTPIPVSITMLVKNAERHLEACLAALAAFDEIIVLDNGSTDRTLDIARRFPNVAVHHHDFIGFGPMKNLAAGLARNDWVLNIDSDEILPPEQVEAIRALDWGDSGKIYALPRLNHYRGRPIKSCGWYPDWVKRLYQRQTVRFNDNQVHESLIEPAGSSVVRLPEKHPLLHYSFDGAAALISKMQHYTDLFAAQQQFKRRASVLSAVGHGAAAFFKNYILKRGMLDGGDGWMIAFANASGAYYKYIKLHEANQRLTVSLIITTYNRPDALEAVLRSVLAQRVLPQEVIVADDGSRDDTRAVVERYRAQFPVPLLHAWQPDDGFRLAESRNRALAQAGSDYIVIIDGDMVLHPEFIADHKHAAKKGLFVQGSRVILTPKKTNELLANPASYRVLKWYEKGLEKRFEKRFSACRLPWLSKRILRRETRDDFHGIRGCNMAFFREDALKINGFNSDFVGWGREDSEFVARFFNNGGQRANLKFAAVAYHLYHPEAERAALPENDRLLAAAQEQKLVWCENGVDRFLSAE</sequence>
<name>A0A1A9RGS3_EIKCO</name>
<dbReference type="EMBL" id="LXSF01000001">
    <property type="protein sequence ID" value="OAM18182.1"/>
    <property type="molecule type" value="Genomic_DNA"/>
</dbReference>
<proteinExistence type="inferred from homology"/>
<dbReference type="Pfam" id="PF02709">
    <property type="entry name" value="Glyco_transf_7C"/>
    <property type="match status" value="1"/>
</dbReference>
<evidence type="ECO:0000256" key="1">
    <source>
        <dbReference type="ARBA" id="ARBA00022679"/>
    </source>
</evidence>
<dbReference type="SUPFAM" id="SSF53448">
    <property type="entry name" value="Nucleotide-diphospho-sugar transferases"/>
    <property type="match status" value="2"/>
</dbReference>